<dbReference type="EMBL" id="SSTE01019881">
    <property type="protein sequence ID" value="KAA0035897.1"/>
    <property type="molecule type" value="Genomic_DNA"/>
</dbReference>
<organism evidence="2 4">
    <name type="scientific">Cucumis melo var. makuwa</name>
    <name type="common">Oriental melon</name>
    <dbReference type="NCBI Taxonomy" id="1194695"/>
    <lineage>
        <taxon>Eukaryota</taxon>
        <taxon>Viridiplantae</taxon>
        <taxon>Streptophyta</taxon>
        <taxon>Embryophyta</taxon>
        <taxon>Tracheophyta</taxon>
        <taxon>Spermatophyta</taxon>
        <taxon>Magnoliopsida</taxon>
        <taxon>eudicotyledons</taxon>
        <taxon>Gunneridae</taxon>
        <taxon>Pentapetalae</taxon>
        <taxon>rosids</taxon>
        <taxon>fabids</taxon>
        <taxon>Cucurbitales</taxon>
        <taxon>Cucurbitaceae</taxon>
        <taxon>Benincaseae</taxon>
        <taxon>Cucumis</taxon>
    </lineage>
</organism>
<dbReference type="EMBL" id="SSTD01007155">
    <property type="protein sequence ID" value="TYK19052.1"/>
    <property type="molecule type" value="Genomic_DNA"/>
</dbReference>
<evidence type="ECO:0000313" key="2">
    <source>
        <dbReference type="EMBL" id="TYK19052.1"/>
    </source>
</evidence>
<dbReference type="OrthoDB" id="1721964at2759"/>
<protein>
    <submittedName>
        <fullName evidence="2">Gag/pol protein</fullName>
    </submittedName>
</protein>
<dbReference type="PANTHER" id="PTHR11439">
    <property type="entry name" value="GAG-POL-RELATED RETROTRANSPOSON"/>
    <property type="match status" value="1"/>
</dbReference>
<comment type="caution">
    <text evidence="2">The sequence shown here is derived from an EMBL/GenBank/DDBJ whole genome shotgun (WGS) entry which is preliminary data.</text>
</comment>
<dbReference type="CDD" id="cd09272">
    <property type="entry name" value="RNase_HI_RT_Ty1"/>
    <property type="match status" value="1"/>
</dbReference>
<dbReference type="AlphaFoldDB" id="A0A5D3D689"/>
<dbReference type="STRING" id="1194695.A0A5D3D689"/>
<sequence>MNSSIVQLLASEKLNGDKYAAWKSNLNGVDNLRFFLTEECPQTSASNANRTSQEAYDRWVKANEKARVYILASMTNVLAKKYESLATAKEIVDALRAIFGQPEWSLRHEAIKYIYTKRYLTDIKKWLATQFQMKDLGDAQYVLGIQIVRNHKNRTLAIYEIHLSKEQCPKTPQKVEDMRKILYASAVESLVYAMLCTRPDICFSVGMKKKDYMLVYGTKDLILTGYTDFDIQTDKDARKSTSGSIFTLNEGAVVWRSVKQTCIADSIIEAEYVAACELAKEAVWLRKFLTNLEIDPNMHLPITLYSDNSVAVAN</sequence>
<evidence type="ECO:0000313" key="1">
    <source>
        <dbReference type="EMBL" id="KAA0035897.1"/>
    </source>
</evidence>
<dbReference type="Proteomes" id="UP000321393">
    <property type="component" value="Unassembled WGS sequence"/>
</dbReference>
<evidence type="ECO:0000313" key="4">
    <source>
        <dbReference type="Proteomes" id="UP000321947"/>
    </source>
</evidence>
<reference evidence="3 4" key="1">
    <citation type="submission" date="2019-08" db="EMBL/GenBank/DDBJ databases">
        <title>Draft genome sequences of two oriental melons (Cucumis melo L. var makuwa).</title>
        <authorList>
            <person name="Kwon S.-Y."/>
        </authorList>
    </citation>
    <scope>NUCLEOTIDE SEQUENCE [LARGE SCALE GENOMIC DNA]</scope>
    <source>
        <strain evidence="4">cv. Chang Bougi</strain>
        <strain evidence="3">cv. SW 3</strain>
        <tissue evidence="2">Leaf</tissue>
    </source>
</reference>
<accession>A0A5D3D689</accession>
<dbReference type="PANTHER" id="PTHR11439:SF496">
    <property type="entry name" value="RNA-DIRECTED DNA POLYMERASE"/>
    <property type="match status" value="1"/>
</dbReference>
<dbReference type="Proteomes" id="UP000321947">
    <property type="component" value="Unassembled WGS sequence"/>
</dbReference>
<gene>
    <name evidence="2" type="ORF">E5676_scaffold529G00070</name>
    <name evidence="1" type="ORF">E6C27_scaffold56G00630</name>
</gene>
<name>A0A5D3D689_CUCMM</name>
<evidence type="ECO:0000313" key="3">
    <source>
        <dbReference type="Proteomes" id="UP000321393"/>
    </source>
</evidence>
<proteinExistence type="predicted"/>